<feature type="region of interest" description="Disordered" evidence="1">
    <location>
        <begin position="474"/>
        <end position="517"/>
    </location>
</feature>
<feature type="compositionally biased region" description="Basic and acidic residues" evidence="1">
    <location>
        <begin position="913"/>
        <end position="928"/>
    </location>
</feature>
<sequence>MPGFKADLASTITAANFAAPPLPHPRAWQRVAVSATTSSLGLRKIWKRVGGMAPSQDDDRYLAAVRELQSDSRSPRKRRRELRHVPVWAEAQWHPQDVQYADVEMVLSEAREAVATATAVGITDATNTIHLRPTRRTATFAEDSLKVVPRKRSSNRKPLQPMWAKAATKTSKPQPLPESVIVEEKPQLEIEIHVDETDMSHIATRRKRRASRRYSMPARQRFDQMEAIDMDSPLRPAKASTLNAPASSPLKPFKMSDTLLAPVSTVRESIILKEHDAVAPPDDAPAPLIIFDQAVPETVTEPAHERRRRRSLHSGRHSEKWTEAAVEKRLSAGRARHARRSMGAELLVPKSKKSARRHSAHPGTGAESWAGRRSSDCEADRLVHEDAALQLQEETASASSGLLMVLEEESSVMREEPVVVDVRENLDIFGANPPIYPLTAGNAEPNRAASPPDSGLTSENEVVTDETLHFDLAETSAADSDVRPKLMSSPDTASRSGQFDDEELPQSPNMTAAGSRDATGQNLALLAPLVPDDTLEYGTARFVGGSAIPPLAMEIDSDAEETEGDDSVLEQQQQSDDAGNDDDVPNTPEPFRKSGSIGSTASSSGSPVSKKADEASSSPSSSLMKNRMPFAKKDLNASPSPRKKRKSLLDGGSSNSSSGDKEAKAGKTHRLRDLLSAPSLEDASPPRPKRRRKKMEADTGGIFNPEFLPAGENVDVGSADAATTAETVETTTEAATAEEAGLRRSKRTTRSSQTAKSAAAAAVLAGSSGALSLLPVRLPGSLNLHGDEGHVTGLVLRRTGEKDVAAITRVNTRKNRAGAEHPSAVLARQAQELKGKKGGKGGKGRKTKGEKSQKGQKNQKSVTDTAEGGSESEDKDKESGDQGEVEGEIKDDNKDEENDENKDSKSCKAKTVRWAEELVRVQGREGKSKKDKGKGKKDKTDKGAKGSKEEKEQVAERVEHVEKVAEAESCADVQEKQPNEAPATAAVADEVAVDVAVDVGAVVSVAEPTEEATVVDSAIATATATATAEPAKKKAIPRRTTRTSRLQLPTPRKALLSAAAAAAKSSAVKPTAAKTLAVKGTAVKATAVKATAVKAMAAKGTAAKATTAATAAADAAGQSKLAMPRMATRRTNILSMGISGNGTPAPKRRAGRI</sequence>
<dbReference type="OrthoDB" id="4207369at2759"/>
<evidence type="ECO:0000256" key="1">
    <source>
        <dbReference type="SAM" id="MobiDB-lite"/>
    </source>
</evidence>
<dbReference type="AlphaFoldDB" id="F0X7S5"/>
<feature type="compositionally biased region" description="Polar residues" evidence="1">
    <location>
        <begin position="506"/>
        <end position="517"/>
    </location>
</feature>
<feature type="compositionally biased region" description="Low complexity" evidence="1">
    <location>
        <begin position="593"/>
        <end position="609"/>
    </location>
</feature>
<feature type="compositionally biased region" description="Basic residues" evidence="1">
    <location>
        <begin position="836"/>
        <end position="846"/>
    </location>
</feature>
<feature type="compositionally biased region" description="Polar residues" evidence="1">
    <location>
        <begin position="855"/>
        <end position="864"/>
    </location>
</feature>
<feature type="region of interest" description="Disordered" evidence="1">
    <location>
        <begin position="807"/>
        <end position="959"/>
    </location>
</feature>
<reference evidence="2 3" key="1">
    <citation type="journal article" date="2011" name="Proc. Natl. Acad. Sci. U.S.A.">
        <title>Genome and transcriptome analyses of the mountain pine beetle-fungal symbiont Grosmannia clavigera, a lodgepole pine pathogen.</title>
        <authorList>
            <person name="DiGuistini S."/>
            <person name="Wang Y."/>
            <person name="Liao N.Y."/>
            <person name="Taylor G."/>
            <person name="Tanguay P."/>
            <person name="Feau N."/>
            <person name="Henrissat B."/>
            <person name="Chan S.K."/>
            <person name="Hesse-Orce U."/>
            <person name="Alamouti S.M."/>
            <person name="Tsui C.K.M."/>
            <person name="Docking R.T."/>
            <person name="Levasseur A."/>
            <person name="Haridas S."/>
            <person name="Robertson G."/>
            <person name="Birol I."/>
            <person name="Holt R.A."/>
            <person name="Marra M.A."/>
            <person name="Hamelin R.C."/>
            <person name="Hirst M."/>
            <person name="Jones S.J.M."/>
            <person name="Bohlmann J."/>
            <person name="Breuil C."/>
        </authorList>
    </citation>
    <scope>NUCLEOTIDE SEQUENCE [LARGE SCALE GENOMIC DNA]</scope>
    <source>
        <strain evidence="3">kw1407 / UAMH 11150</strain>
    </source>
</reference>
<protein>
    <submittedName>
        <fullName evidence="2">Uncharacterized protein</fullName>
    </submittedName>
</protein>
<dbReference type="InParanoid" id="F0X7S5"/>
<dbReference type="eggNOG" id="ENOG502SEVN">
    <property type="taxonomic scope" value="Eukaryota"/>
</dbReference>
<feature type="compositionally biased region" description="Acidic residues" evidence="1">
    <location>
        <begin position="555"/>
        <end position="568"/>
    </location>
</feature>
<name>F0X7S5_GROCL</name>
<gene>
    <name evidence="2" type="ORF">CMQ_6567</name>
</gene>
<feature type="compositionally biased region" description="Basic residues" evidence="1">
    <location>
        <begin position="305"/>
        <end position="315"/>
    </location>
</feature>
<keyword evidence="3" id="KW-1185">Reference proteome</keyword>
<feature type="compositionally biased region" description="Low complexity" evidence="1">
    <location>
        <begin position="649"/>
        <end position="658"/>
    </location>
</feature>
<dbReference type="Proteomes" id="UP000007796">
    <property type="component" value="Unassembled WGS sequence"/>
</dbReference>
<dbReference type="HOGENOM" id="CLU_276228_0_0_1"/>
<organism evidence="3">
    <name type="scientific">Grosmannia clavigera (strain kw1407 / UAMH 11150)</name>
    <name type="common">Blue stain fungus</name>
    <name type="synonym">Graphiocladiella clavigera</name>
    <dbReference type="NCBI Taxonomy" id="655863"/>
    <lineage>
        <taxon>Eukaryota</taxon>
        <taxon>Fungi</taxon>
        <taxon>Dikarya</taxon>
        <taxon>Ascomycota</taxon>
        <taxon>Pezizomycotina</taxon>
        <taxon>Sordariomycetes</taxon>
        <taxon>Sordariomycetidae</taxon>
        <taxon>Ophiostomatales</taxon>
        <taxon>Ophiostomataceae</taxon>
        <taxon>Leptographium</taxon>
    </lineage>
</organism>
<dbReference type="RefSeq" id="XP_014175728.1">
    <property type="nucleotide sequence ID" value="XM_014320253.1"/>
</dbReference>
<feature type="region of interest" description="Disordered" evidence="1">
    <location>
        <begin position="148"/>
        <end position="176"/>
    </location>
</feature>
<evidence type="ECO:0000313" key="3">
    <source>
        <dbReference type="Proteomes" id="UP000007796"/>
    </source>
</evidence>
<feature type="compositionally biased region" description="Basic and acidic residues" evidence="1">
    <location>
        <begin position="316"/>
        <end position="330"/>
    </location>
</feature>
<feature type="region of interest" description="Disordered" evidence="1">
    <location>
        <begin position="440"/>
        <end position="460"/>
    </location>
</feature>
<feature type="region of interest" description="Disordered" evidence="1">
    <location>
        <begin position="295"/>
        <end position="373"/>
    </location>
</feature>
<evidence type="ECO:0000313" key="2">
    <source>
        <dbReference type="EMBL" id="EFX06246.1"/>
    </source>
</evidence>
<proteinExistence type="predicted"/>
<dbReference type="GeneID" id="25980014"/>
<feature type="compositionally biased region" description="Low complexity" evidence="1">
    <location>
        <begin position="721"/>
        <end position="739"/>
    </location>
</feature>
<feature type="compositionally biased region" description="Basic and acidic residues" evidence="1">
    <location>
        <begin position="938"/>
        <end position="959"/>
    </location>
</feature>
<feature type="compositionally biased region" description="Basic residues" evidence="1">
    <location>
        <begin position="350"/>
        <end position="360"/>
    </location>
</feature>
<dbReference type="EMBL" id="GL629729">
    <property type="protein sequence ID" value="EFX06246.1"/>
    <property type="molecule type" value="Genomic_DNA"/>
</dbReference>
<feature type="region of interest" description="Disordered" evidence="1">
    <location>
        <begin position="554"/>
        <end position="754"/>
    </location>
</feature>
<accession>F0X7S5</accession>